<accession>A0A6J6CJ88</accession>
<keyword evidence="1" id="KW-0812">Transmembrane</keyword>
<proteinExistence type="predicted"/>
<evidence type="ECO:0000313" key="2">
    <source>
        <dbReference type="EMBL" id="CAB4551427.1"/>
    </source>
</evidence>
<feature type="transmembrane region" description="Helical" evidence="1">
    <location>
        <begin position="235"/>
        <end position="256"/>
    </location>
</feature>
<feature type="transmembrane region" description="Helical" evidence="1">
    <location>
        <begin position="61"/>
        <end position="87"/>
    </location>
</feature>
<reference evidence="2" key="1">
    <citation type="submission" date="2020-05" db="EMBL/GenBank/DDBJ databases">
        <authorList>
            <person name="Chiriac C."/>
            <person name="Salcher M."/>
            <person name="Ghai R."/>
            <person name="Kavagutti S V."/>
        </authorList>
    </citation>
    <scope>NUCLEOTIDE SEQUENCE</scope>
</reference>
<gene>
    <name evidence="2" type="ORF">UFOPK1591_00059</name>
</gene>
<keyword evidence="1" id="KW-0472">Membrane</keyword>
<dbReference type="PANTHER" id="PTHR35007">
    <property type="entry name" value="INTEGRAL MEMBRANE PROTEIN-RELATED"/>
    <property type="match status" value="1"/>
</dbReference>
<sequence length="301" mass="31870">MKHLSIDEIAAVISLATGIGVFLFGSHFLWPHSTRGDAHGVRPRPLSTLFRRLRELLDAAGFARVAPGSFIAGSMAFSLGLGVMLLLITPVTALAVCAGIVGALAPLGFLSVRRSRLSRARASLWPDVVDTLISSIRSGCTIVEAVVHLGSVMPPTISSAAMRFGDRVSTSAHVGLCLDELKGDWSDAAGDRIVEALKVTRDLGGTRLTAVLRELSSSLRKNLAVTREIEARQSWIRVAAGIGAAAPWVVVLLLSTRPEAAQAYQSPAGAVIIFGGLAVTAIAYPAMTRIGKVSIERRWFA</sequence>
<organism evidence="2">
    <name type="scientific">freshwater metagenome</name>
    <dbReference type="NCBI Taxonomy" id="449393"/>
    <lineage>
        <taxon>unclassified sequences</taxon>
        <taxon>metagenomes</taxon>
        <taxon>ecological metagenomes</taxon>
    </lineage>
</organism>
<protein>
    <submittedName>
        <fullName evidence="2">Unannotated protein</fullName>
    </submittedName>
</protein>
<feature type="transmembrane region" description="Helical" evidence="1">
    <location>
        <begin position="12"/>
        <end position="30"/>
    </location>
</feature>
<dbReference type="AlphaFoldDB" id="A0A6J6CJ88"/>
<evidence type="ECO:0000256" key="1">
    <source>
        <dbReference type="SAM" id="Phobius"/>
    </source>
</evidence>
<dbReference type="EMBL" id="CAEZTD010000002">
    <property type="protein sequence ID" value="CAB4551427.1"/>
    <property type="molecule type" value="Genomic_DNA"/>
</dbReference>
<feature type="transmembrane region" description="Helical" evidence="1">
    <location>
        <begin position="93"/>
        <end position="112"/>
    </location>
</feature>
<dbReference type="PANTHER" id="PTHR35007:SF2">
    <property type="entry name" value="PILUS ASSEMBLE PROTEIN"/>
    <property type="match status" value="1"/>
</dbReference>
<feature type="transmembrane region" description="Helical" evidence="1">
    <location>
        <begin position="268"/>
        <end position="287"/>
    </location>
</feature>
<keyword evidence="1" id="KW-1133">Transmembrane helix</keyword>
<name>A0A6J6CJ88_9ZZZZ</name>